<dbReference type="Pfam" id="PF07705">
    <property type="entry name" value="CARDB"/>
    <property type="match status" value="2"/>
</dbReference>
<reference evidence="4 5" key="1">
    <citation type="journal article" date="2010" name="Stand. Genomic Sci.">
        <title>Complete genome sequence of Haloterrigena turkmenica type strain (4k).</title>
        <authorList>
            <person name="Saunders E."/>
            <person name="Tindall B.J."/>
            <person name="Fahnrich R."/>
            <person name="Lapidus A."/>
            <person name="Copeland A."/>
            <person name="Del Rio T.G."/>
            <person name="Lucas S."/>
            <person name="Chen F."/>
            <person name="Tice H."/>
            <person name="Cheng J.F."/>
            <person name="Han C."/>
            <person name="Detter J.C."/>
            <person name="Bruce D."/>
            <person name="Goodwin L."/>
            <person name="Chain P."/>
            <person name="Pitluck S."/>
            <person name="Pati A."/>
            <person name="Ivanova N."/>
            <person name="Mavromatis K."/>
            <person name="Chen A."/>
            <person name="Palaniappan K."/>
            <person name="Land M."/>
            <person name="Hauser L."/>
            <person name="Chang Y.J."/>
            <person name="Jeffries C.D."/>
            <person name="Brettin T."/>
            <person name="Rohde M."/>
            <person name="Goker M."/>
            <person name="Bristow J."/>
            <person name="Eisen J.A."/>
            <person name="Markowitz V."/>
            <person name="Hugenholtz P."/>
            <person name="Klenk H.P."/>
            <person name="Kyrpides N.C."/>
        </authorList>
    </citation>
    <scope>NUCLEOTIDE SEQUENCE [LARGE SCALE GENOMIC DNA]</scope>
    <source>
        <strain evidence="5">ATCC 51198 / DSM 5511 / JCM 9101 / NCIMB 13204 / VKM B-1734 / 4k</strain>
    </source>
</reference>
<feature type="domain" description="CARDB" evidence="2">
    <location>
        <begin position="1133"/>
        <end position="1212"/>
    </location>
</feature>
<keyword evidence="5" id="KW-1185">Reference proteome</keyword>
<evidence type="ECO:0000313" key="4">
    <source>
        <dbReference type="EMBL" id="ADB61607.1"/>
    </source>
</evidence>
<dbReference type="STRING" id="543526.Htur_2734"/>
<dbReference type="Proteomes" id="UP000001903">
    <property type="component" value="Chromosome"/>
</dbReference>
<dbReference type="Pfam" id="PF23951">
    <property type="entry name" value="DUF7282"/>
    <property type="match status" value="1"/>
</dbReference>
<feature type="region of interest" description="Disordered" evidence="1">
    <location>
        <begin position="1298"/>
        <end position="1374"/>
    </location>
</feature>
<organism evidence="4 5">
    <name type="scientific">Haloterrigena turkmenica (strain ATCC 51198 / DSM 5511 / JCM 9101 / NCIMB 13204 / VKM B-1734 / 4k)</name>
    <name type="common">Halococcus turkmenicus</name>
    <dbReference type="NCBI Taxonomy" id="543526"/>
    <lineage>
        <taxon>Archaea</taxon>
        <taxon>Methanobacteriati</taxon>
        <taxon>Methanobacteriota</taxon>
        <taxon>Stenosarchaea group</taxon>
        <taxon>Halobacteria</taxon>
        <taxon>Halobacteriales</taxon>
        <taxon>Natrialbaceae</taxon>
        <taxon>Haloterrigena</taxon>
    </lineage>
</organism>
<dbReference type="EMBL" id="CP001860">
    <property type="protein sequence ID" value="ADB61607.1"/>
    <property type="molecule type" value="Genomic_DNA"/>
</dbReference>
<feature type="region of interest" description="Disordered" evidence="1">
    <location>
        <begin position="55"/>
        <end position="93"/>
    </location>
</feature>
<accession>D2RWV6</accession>
<name>D2RWV6_HALTV</name>
<feature type="domain" description="DUF7282" evidence="3">
    <location>
        <begin position="584"/>
        <end position="695"/>
    </location>
</feature>
<feature type="compositionally biased region" description="Pro residues" evidence="1">
    <location>
        <begin position="1340"/>
        <end position="1351"/>
    </location>
</feature>
<feature type="compositionally biased region" description="Low complexity" evidence="1">
    <location>
        <begin position="1353"/>
        <end position="1366"/>
    </location>
</feature>
<sequence length="1374" mass="141130">MNRSRGAAVAVLAVAALMVTSVVALPLLSGGIVPFEGGESDPGEGVGETTDIAATDSVAASQDDGSGSADSIAADAADREPVRASQSAGDGELVSFDSAAESAATDAEAKADADATASLAQEQTDAVEAGVDEGIELAQQQGVEVTQEQRAAAVEAASQSAAQHQAADAEQIQAATAGAVHGSLIQSQDAEIEQIQSAVGGATDGALAQSQTVAASQMQSATWGATHGALAQKQHADVEQIQVATRGAAAGACREAGDSDVQDHPKTQEAAQGAAYGVLEQYQKITVEQRQRITLEHVQHAAAGASAGALEGSVPVALEGEQSQEIDVEQRQRVDIKQVQKAATGAAKGALVQRQEVTVEQTQAAARGASRGSLTQLQTVSVEQVQRISISQIQEASFGAAKGAIYQSQSATIEQIQAAADGAAGGVLVQHQEISITQIQYAAVGASQGAIESAVQYQIVDVDQIQAAAFGAGEGSVLQQQVIDSTQVQRLASGGASGALSQSQEATVEQIQVAASSATQETARVVQYQRISVTQLQVLTQETASNATAYAVQQEIDDITEIRQYVEDAAEDRADEIDELEGTASITFADRESDGETVSVDEVNLSEGGFVAIYAADAVADPGAVLGTSSALEAGSHSGVEIDLEEPIEEDQPLTAVVHHDTNDDGTFEYGDTDGAEDVPYVTDAGVPVLDTAFVSVGDEPQEPQEPQEPAEPNATLSVSDQTGDGENLTVDEASATVDYAVTASANGTTAESQSFEANGTVTDLELEFDSPLSENATVDVAVTDENGTALVNESVEYTVDDAPDEPAEPNESAATLNVSDQTGDGETLVVDEANATVDYRLTATDENGTQRGESDLFEANETAEFESLDLEPPLSENATLEVAVTDENGTALANESVEYTVDGDPATFNATFLSCSRAEVTGSFEAGDTIIVGTAFYESGGFGNSMGEYAVTVGEDVPAPFEGTLTYETGDDFTIAETADGATVMIPEGDTGAVITGFASPDATPGSIDYPNPDASECIEEIRPEQPNISVAETAPTEDGIAVTFEYENPNNESLPVGSEFVEGTAADEPPSELEPGNDSFTVDWTPENDSERLVWEVDMSNYGYEEPLTAETLPAGEIDSGEPTEPAAFNVSITEANDSVEAGDPLEVDAAIENTGGENGTQDVQLAIDGSVVNETPVSLEPGASESVTLTADTADLEPGEYPVTVSTDNATAETTVTIEEPGEAEFAVADLEAPASGEPGSSVTVDATIENVGDAEGTQTVSYAVDGQTVAEESVALEAGGATTLSFSLTLPETDSTHTVATDDEQASVTIAATQPAEEEPSETGPTETEPTDEGPPEPTEPPAPESPGEPEGPAGTETGPATNGSDVAAE</sequence>
<evidence type="ECO:0000313" key="5">
    <source>
        <dbReference type="Proteomes" id="UP000001903"/>
    </source>
</evidence>
<evidence type="ECO:0000256" key="1">
    <source>
        <dbReference type="SAM" id="MobiDB-lite"/>
    </source>
</evidence>
<evidence type="ECO:0000259" key="3">
    <source>
        <dbReference type="Pfam" id="PF23951"/>
    </source>
</evidence>
<evidence type="ECO:0008006" key="6">
    <source>
        <dbReference type="Google" id="ProtNLM"/>
    </source>
</evidence>
<dbReference type="HOGENOM" id="CLU_250005_0_0_2"/>
<dbReference type="OrthoDB" id="325633at2157"/>
<dbReference type="InterPro" id="IPR011635">
    <property type="entry name" value="CARDB"/>
</dbReference>
<evidence type="ECO:0000259" key="2">
    <source>
        <dbReference type="Pfam" id="PF07705"/>
    </source>
</evidence>
<feature type="domain" description="CARDB" evidence="2">
    <location>
        <begin position="1231"/>
        <end position="1312"/>
    </location>
</feature>
<gene>
    <name evidence="4" type="ordered locus">Htur_2734</name>
</gene>
<dbReference type="GeneID" id="8743348"/>
<dbReference type="eggNOG" id="arCOG07560">
    <property type="taxonomic scope" value="Archaea"/>
</dbReference>
<proteinExistence type="predicted"/>
<feature type="region of interest" description="Disordered" evidence="1">
    <location>
        <begin position="699"/>
        <end position="728"/>
    </location>
</feature>
<protein>
    <recommendedName>
        <fullName evidence="6">CARDB domain-containing protein</fullName>
    </recommendedName>
</protein>
<feature type="region of interest" description="Disordered" evidence="1">
    <location>
        <begin position="105"/>
        <end position="125"/>
    </location>
</feature>
<dbReference type="RefSeq" id="WP_012943878.1">
    <property type="nucleotide sequence ID" value="NC_013743.1"/>
</dbReference>
<dbReference type="Gene3D" id="2.60.40.10">
    <property type="entry name" value="Immunoglobulins"/>
    <property type="match status" value="2"/>
</dbReference>
<feature type="compositionally biased region" description="Low complexity" evidence="1">
    <location>
        <begin position="56"/>
        <end position="75"/>
    </location>
</feature>
<dbReference type="KEGG" id="htu:Htur_2734"/>
<dbReference type="InterPro" id="IPR055706">
    <property type="entry name" value="Slg1/2_DUF7282"/>
</dbReference>
<dbReference type="InterPro" id="IPR013783">
    <property type="entry name" value="Ig-like_fold"/>
</dbReference>
<feature type="compositionally biased region" description="Polar residues" evidence="1">
    <location>
        <begin position="715"/>
        <end position="725"/>
    </location>
</feature>
<dbReference type="eggNOG" id="arCOG02488">
    <property type="taxonomic scope" value="Archaea"/>
</dbReference>